<keyword evidence="2" id="KW-1185">Reference proteome</keyword>
<evidence type="ECO:0000313" key="2">
    <source>
        <dbReference type="Proteomes" id="UP000191055"/>
    </source>
</evidence>
<proteinExistence type="predicted"/>
<dbReference type="PROSITE" id="PS51257">
    <property type="entry name" value="PROKAR_LIPOPROTEIN"/>
    <property type="match status" value="1"/>
</dbReference>
<protein>
    <recommendedName>
        <fullName evidence="3">Lipoprotein</fullName>
    </recommendedName>
</protein>
<name>A0A1T5HT83_9BACT</name>
<dbReference type="RefSeq" id="WP_079558831.1">
    <property type="nucleotide sequence ID" value="NZ_CP021904.1"/>
</dbReference>
<dbReference type="Proteomes" id="UP000191055">
    <property type="component" value="Unassembled WGS sequence"/>
</dbReference>
<gene>
    <name evidence="1" type="ORF">SAMN03080601_03162</name>
</gene>
<dbReference type="KEGG" id="asx:CDL62_07415"/>
<evidence type="ECO:0000313" key="1">
    <source>
        <dbReference type="EMBL" id="SKC23877.1"/>
    </source>
</evidence>
<dbReference type="EMBL" id="FUYV01000023">
    <property type="protein sequence ID" value="SKC23877.1"/>
    <property type="molecule type" value="Genomic_DNA"/>
</dbReference>
<sequence length="142" mass="16470">MKNLCFVVVSTLIIFLGSCNTISVTEKIVVKTTKDGIDADYQNLKTIVQNIDRTEIHKQIYARYPDVDKKQVQQIQISLKKITTSYSREVFNIRTGRETYELEVEIAMNHDKLKSDQEMQIIKDFKALLKEELIKSDINVVE</sequence>
<accession>A0A1T5HT83</accession>
<dbReference type="AlphaFoldDB" id="A0A1T5HT83"/>
<reference evidence="1 2" key="1">
    <citation type="submission" date="2017-02" db="EMBL/GenBank/DDBJ databases">
        <authorList>
            <person name="Peterson S.W."/>
        </authorList>
    </citation>
    <scope>NUCLEOTIDE SEQUENCE [LARGE SCALE GENOMIC DNA]</scope>
    <source>
        <strain evidence="1 2">DSM 24412</strain>
    </source>
</reference>
<evidence type="ECO:0008006" key="3">
    <source>
        <dbReference type="Google" id="ProtNLM"/>
    </source>
</evidence>
<organism evidence="1 2">
    <name type="scientific">Alkalitalea saponilacus</name>
    <dbReference type="NCBI Taxonomy" id="889453"/>
    <lineage>
        <taxon>Bacteria</taxon>
        <taxon>Pseudomonadati</taxon>
        <taxon>Bacteroidota</taxon>
        <taxon>Bacteroidia</taxon>
        <taxon>Marinilabiliales</taxon>
        <taxon>Marinilabiliaceae</taxon>
        <taxon>Alkalitalea</taxon>
    </lineage>
</organism>